<dbReference type="SUPFAM" id="SSF56112">
    <property type="entry name" value="Protein kinase-like (PK-like)"/>
    <property type="match status" value="1"/>
</dbReference>
<organism evidence="2 3">
    <name type="scientific">Thielaviopsis punctulata</name>
    <dbReference type="NCBI Taxonomy" id="72032"/>
    <lineage>
        <taxon>Eukaryota</taxon>
        <taxon>Fungi</taxon>
        <taxon>Dikarya</taxon>
        <taxon>Ascomycota</taxon>
        <taxon>Pezizomycotina</taxon>
        <taxon>Sordariomycetes</taxon>
        <taxon>Hypocreomycetidae</taxon>
        <taxon>Microascales</taxon>
        <taxon>Ceratocystidaceae</taxon>
        <taxon>Thielaviopsis</taxon>
    </lineage>
</organism>
<feature type="compositionally biased region" description="Low complexity" evidence="1">
    <location>
        <begin position="783"/>
        <end position="800"/>
    </location>
</feature>
<feature type="region of interest" description="Disordered" evidence="1">
    <location>
        <begin position="601"/>
        <end position="651"/>
    </location>
</feature>
<dbReference type="Proteomes" id="UP000033483">
    <property type="component" value="Unassembled WGS sequence"/>
</dbReference>
<name>A0A0F4ZC43_9PEZI</name>
<dbReference type="PANTHER" id="PTHR37542:SF2">
    <property type="entry name" value="PROTEIN KINASE DOMAIN-CONTAINING PROTEIN"/>
    <property type="match status" value="1"/>
</dbReference>
<reference evidence="2 3" key="1">
    <citation type="submission" date="2015-03" db="EMBL/GenBank/DDBJ databases">
        <authorList>
            <person name="Radwan O."/>
            <person name="Al-Naeli F.A."/>
            <person name="Rendon G.A."/>
            <person name="Fields C."/>
        </authorList>
    </citation>
    <scope>NUCLEOTIDE SEQUENCE [LARGE SCALE GENOMIC DNA]</scope>
    <source>
        <strain evidence="2">CR-DP1</strain>
    </source>
</reference>
<comment type="caution">
    <text evidence="2">The sequence shown here is derived from an EMBL/GenBank/DDBJ whole genome shotgun (WGS) entry which is preliminary data.</text>
</comment>
<feature type="region of interest" description="Disordered" evidence="1">
    <location>
        <begin position="886"/>
        <end position="915"/>
    </location>
</feature>
<feature type="region of interest" description="Disordered" evidence="1">
    <location>
        <begin position="182"/>
        <end position="210"/>
    </location>
</feature>
<accession>A0A0F4ZC43</accession>
<feature type="region of interest" description="Disordered" evidence="1">
    <location>
        <begin position="783"/>
        <end position="825"/>
    </location>
</feature>
<feature type="compositionally biased region" description="Polar residues" evidence="1">
    <location>
        <begin position="807"/>
        <end position="819"/>
    </location>
</feature>
<evidence type="ECO:0000313" key="3">
    <source>
        <dbReference type="Proteomes" id="UP000033483"/>
    </source>
</evidence>
<dbReference type="InterPro" id="IPR011009">
    <property type="entry name" value="Kinase-like_dom_sf"/>
</dbReference>
<protein>
    <recommendedName>
        <fullName evidence="4">Protein kinase domain-containing protein</fullName>
    </recommendedName>
</protein>
<dbReference type="EMBL" id="LAEV01001419">
    <property type="protein sequence ID" value="KKA28112.1"/>
    <property type="molecule type" value="Genomic_DNA"/>
</dbReference>
<evidence type="ECO:0000256" key="1">
    <source>
        <dbReference type="SAM" id="MobiDB-lite"/>
    </source>
</evidence>
<proteinExistence type="predicted"/>
<sequence>MAGYLAGGDSMSLRTPDCSSNRLTMLYNDTKESIDFVKTPIQSDEDPDIKDLCRKVKILKNRLASWSTEWTTPHQPLDLDAILPKVGLSDVFGSVMLTIQDILRELEAMWDSAQQQRLIDESPLAMAAAGDSKKPMAKWDKGHFANLVHDLTVSIDTLYDISRAWRSDHNGLAPAKELLAMESRQDSAKNTEPSRTRTPQKIDPKSLTPLESLRSESTAMMGAEFAMLKEGIVFMANMTTGSSSHDSKSETASKLPWKPLLLQYAPIHRVYSKSGLVPSLDRMALLFEKLQQPSPHLSFGDWTGLPTLIGYFEDIPMSRVGLVYQLPDGFDPLGFERDTQNPVNTVCTLDELLSRPDFQPPLEVKFRLAYHITRVVFDLHSRGITHGAVFDTNILFSRKDSECQPNNSVSDVDSHRPLISSFEIFSPWNEAGLDDPTPNEVNQIYRHPLDPHVTPHSPLVQSPDLRVMDLYSLAVMLLSIGMWTKPEYLVIEGAPSVPESLIGQLALGCGTLYMKAVQKLWSAVDMELGGRNNGQQLLDEIQRDVSRYLKACSALDCEEPSIRPPAVQKPKLSKKPTSRMRFYKGSEAAMKKQIEAFGRHGLYEDEEGDPEPKPSPPSRPSGYPLLSQSDEHSVVVTPGSTPAVAPTPVVESPLTVGPAPVVGSTPTELAPMPKEKPKLRLYNQVQVPLPSEVVDTWNQVLMHQINQALKQFYRKHPETVEISLESMGTSPAKTKPTVLIVCSSVAKVKAILKRKLGDLFDDETGMGFGLKVCSGKLVRSQHGNAESSRAGSGSGANASADAHQDARNSGYQAQPSNGASIGAWTGDRHLPPVSFGGLVMVDNKPYGMTVHHMLDEPDVHETHAGAEDVRQSISQPKKMMPATADAVVHRSSGRVTQPTVASDEAPERSYAAPSQEYMMELSDSEDELADDSDIDKYLSDSDSDDFASPEPGDIPGIEAGFGESYVVTQPARDDVMDDFFPAVESADEEHLYSHRLGEVFASSGIRRRVKNGLIHEIDWALFEFEENRMPKLNTIPRIDFGGGSAVLPSPKLAQNARRPTVHRKDVPPLHPTTVAAMFSLPGMEVQCMARTSGLQTGKILSTLSTVKFPGRTTPSHSYQVAPLPGALSSASLPIGPPGDSGAWVVDRRQGLVCGHVLAWSQRRQVAYICPMDVLLLDIADTLGASEVGLPGGEALVRLLHDQISDEQHAQQVREMEEREGQERERRRRDADGYEASLRLAEQLEGLEVSEKTRGFLRSF</sequence>
<gene>
    <name evidence="2" type="ORF">TD95_002314</name>
</gene>
<dbReference type="OrthoDB" id="5418235at2759"/>
<evidence type="ECO:0000313" key="2">
    <source>
        <dbReference type="EMBL" id="KKA28112.1"/>
    </source>
</evidence>
<feature type="compositionally biased region" description="Basic and acidic residues" evidence="1">
    <location>
        <begin position="183"/>
        <end position="204"/>
    </location>
</feature>
<dbReference type="AlphaFoldDB" id="A0A0F4ZC43"/>
<keyword evidence="3" id="KW-1185">Reference proteome</keyword>
<evidence type="ECO:0008006" key="4">
    <source>
        <dbReference type="Google" id="ProtNLM"/>
    </source>
</evidence>
<dbReference type="PANTHER" id="PTHR37542">
    <property type="entry name" value="HELO DOMAIN-CONTAINING PROTEIN-RELATED"/>
    <property type="match status" value="1"/>
</dbReference>